<sequence>MIKLLAVDMDGTCLDGRSRMSAENLAALRRAAESGILVVPTTGRSLSCLPYRLRSEKFFRYVISSNGAQVTDLYTGEDLFQALIPKRRAMRLVQLAQSLPVSITAHVEREYLVRGRAFWLLGRVVFGPDAAASICVENMNRVLRQHAADVEELQFYFFTERTGRKLRCMLERHAPDCRWAFTNQYVEIFSASASKGAALAALAARLNIPKEQIACIGDGENDLPMFEAAGLRIAMGNAVPQLKEQASQVSRTNRNNGVAYAIDRWILPEQ</sequence>
<dbReference type="PANTHER" id="PTHR10000">
    <property type="entry name" value="PHOSPHOSERINE PHOSPHATASE"/>
    <property type="match status" value="1"/>
</dbReference>
<dbReference type="GO" id="GO:0000287">
    <property type="term" value="F:magnesium ion binding"/>
    <property type="evidence" value="ECO:0007669"/>
    <property type="project" value="TreeGrafter"/>
</dbReference>
<dbReference type="OrthoDB" id="9810101at2"/>
<organism evidence="1 2">
    <name type="scientific">Allofournierella massiliensis</name>
    <dbReference type="NCBI Taxonomy" id="1650663"/>
    <lineage>
        <taxon>Bacteria</taxon>
        <taxon>Bacillati</taxon>
        <taxon>Bacillota</taxon>
        <taxon>Clostridia</taxon>
        <taxon>Eubacteriales</taxon>
        <taxon>Oscillospiraceae</taxon>
        <taxon>Allofournierella</taxon>
    </lineage>
</organism>
<dbReference type="GO" id="GO:0005829">
    <property type="term" value="C:cytosol"/>
    <property type="evidence" value="ECO:0007669"/>
    <property type="project" value="TreeGrafter"/>
</dbReference>
<accession>A0A4R1QJA3</accession>
<proteinExistence type="predicted"/>
<dbReference type="InterPro" id="IPR036412">
    <property type="entry name" value="HAD-like_sf"/>
</dbReference>
<dbReference type="RefSeq" id="WP_058965211.1">
    <property type="nucleotide sequence ID" value="NZ_CABKVM010000017.1"/>
</dbReference>
<protein>
    <recommendedName>
        <fullName evidence="3">Cof subfamily protein (Haloacid dehalogenase superfamily)/HAD superfamily hydrolase (TIGR01484 family)</fullName>
    </recommendedName>
</protein>
<dbReference type="Pfam" id="PF08282">
    <property type="entry name" value="Hydrolase_3"/>
    <property type="match status" value="1"/>
</dbReference>
<evidence type="ECO:0000313" key="1">
    <source>
        <dbReference type="EMBL" id="TCL52913.1"/>
    </source>
</evidence>
<dbReference type="SFLD" id="SFLDG01140">
    <property type="entry name" value="C2.B:_Phosphomannomutase_and_P"/>
    <property type="match status" value="1"/>
</dbReference>
<dbReference type="Proteomes" id="UP000295184">
    <property type="component" value="Unassembled WGS sequence"/>
</dbReference>
<gene>
    <name evidence="1" type="ORF">EDD77_14125</name>
</gene>
<dbReference type="Gene3D" id="3.40.50.1000">
    <property type="entry name" value="HAD superfamily/HAD-like"/>
    <property type="match status" value="1"/>
</dbReference>
<dbReference type="SFLD" id="SFLDS00003">
    <property type="entry name" value="Haloacid_Dehalogenase"/>
    <property type="match status" value="1"/>
</dbReference>
<name>A0A4R1QJA3_9FIRM</name>
<dbReference type="EMBL" id="SLUM01000041">
    <property type="protein sequence ID" value="TCL52913.1"/>
    <property type="molecule type" value="Genomic_DNA"/>
</dbReference>
<dbReference type="STRING" id="1650663.GCA_001486665_02189"/>
<dbReference type="NCBIfam" id="TIGR01484">
    <property type="entry name" value="HAD-SF-IIB"/>
    <property type="match status" value="1"/>
</dbReference>
<dbReference type="PANTHER" id="PTHR10000:SF8">
    <property type="entry name" value="HAD SUPERFAMILY HYDROLASE-LIKE, TYPE 3"/>
    <property type="match status" value="1"/>
</dbReference>
<dbReference type="InterPro" id="IPR023214">
    <property type="entry name" value="HAD_sf"/>
</dbReference>
<dbReference type="SUPFAM" id="SSF56784">
    <property type="entry name" value="HAD-like"/>
    <property type="match status" value="1"/>
</dbReference>
<dbReference type="InterPro" id="IPR006379">
    <property type="entry name" value="HAD-SF_hydro_IIB"/>
</dbReference>
<evidence type="ECO:0008006" key="3">
    <source>
        <dbReference type="Google" id="ProtNLM"/>
    </source>
</evidence>
<comment type="caution">
    <text evidence="1">The sequence shown here is derived from an EMBL/GenBank/DDBJ whole genome shotgun (WGS) entry which is preliminary data.</text>
</comment>
<evidence type="ECO:0000313" key="2">
    <source>
        <dbReference type="Proteomes" id="UP000295184"/>
    </source>
</evidence>
<reference evidence="1 2" key="1">
    <citation type="submission" date="2019-03" db="EMBL/GenBank/DDBJ databases">
        <title>Genomic Encyclopedia of Type Strains, Phase IV (KMG-IV): sequencing the most valuable type-strain genomes for metagenomic binning, comparative biology and taxonomic classification.</title>
        <authorList>
            <person name="Goeker M."/>
        </authorList>
    </citation>
    <scope>NUCLEOTIDE SEQUENCE [LARGE SCALE GENOMIC DNA]</scope>
    <source>
        <strain evidence="1 2">DSM 100451</strain>
    </source>
</reference>
<dbReference type="GO" id="GO:0016791">
    <property type="term" value="F:phosphatase activity"/>
    <property type="evidence" value="ECO:0007669"/>
    <property type="project" value="TreeGrafter"/>
</dbReference>
<dbReference type="AlphaFoldDB" id="A0A4R1QJA3"/>
<dbReference type="Gene3D" id="3.30.1240.10">
    <property type="match status" value="1"/>
</dbReference>